<protein>
    <submittedName>
        <fullName evidence="1">Uncharacterized protein</fullName>
    </submittedName>
</protein>
<dbReference type="eggNOG" id="ENOG5032EJI">
    <property type="taxonomic scope" value="Bacteria"/>
</dbReference>
<reference evidence="1 2" key="1">
    <citation type="submission" date="2014-03" db="EMBL/GenBank/DDBJ databases">
        <title>Genome sequence of Sphingobium yanoikuyae B1.</title>
        <authorList>
            <person name="Gan H.M."/>
            <person name="Gan H.Y."/>
            <person name="Savka M.A."/>
        </authorList>
    </citation>
    <scope>NUCLEOTIDE SEQUENCE [LARGE SCALE GENOMIC DNA]</scope>
    <source>
        <strain evidence="1 2">B1</strain>
    </source>
</reference>
<dbReference type="AlphaFoldDB" id="A0A084EI79"/>
<dbReference type="Proteomes" id="UP000028534">
    <property type="component" value="Unassembled WGS sequence"/>
</dbReference>
<accession>A0A084EI79</accession>
<organism evidence="1 2">
    <name type="scientific">Sphingobium yanoikuyae</name>
    <name type="common">Sphingomonas yanoikuyae</name>
    <dbReference type="NCBI Taxonomy" id="13690"/>
    <lineage>
        <taxon>Bacteria</taxon>
        <taxon>Pseudomonadati</taxon>
        <taxon>Pseudomonadota</taxon>
        <taxon>Alphaproteobacteria</taxon>
        <taxon>Sphingomonadales</taxon>
        <taxon>Sphingomonadaceae</taxon>
        <taxon>Sphingobium</taxon>
    </lineage>
</organism>
<dbReference type="EMBL" id="JGVR01000020">
    <property type="protein sequence ID" value="KEZ17671.1"/>
    <property type="molecule type" value="Genomic_DNA"/>
</dbReference>
<proteinExistence type="predicted"/>
<name>A0A084EI79_SPHYA</name>
<evidence type="ECO:0000313" key="1">
    <source>
        <dbReference type="EMBL" id="KEZ17671.1"/>
    </source>
</evidence>
<comment type="caution">
    <text evidence="1">The sequence shown here is derived from an EMBL/GenBank/DDBJ whole genome shotgun (WGS) entry which is preliminary data.</text>
</comment>
<sequence length="191" mass="21370">MGGQVRQIGATDWCIVRTAGAGTLGVHDALVEAGYDAWTPIGTVIKRVGRERDRVEQRAALLPTFAFVRYDRLPDLLDLARSPGQVCQVWDSEARRMVAKGMPHFSVFRYGKGYPAVTDRELDRLRQIERRGKPVDQVRIFRPDEDVRYPSLGFEGLVGKVERVKGRYAFVSFSGFDIPVKVYAGSLLPAA</sequence>
<dbReference type="PATRIC" id="fig|13690.10.peg.3233"/>
<gene>
    <name evidence="1" type="ORF">CP98_03154</name>
</gene>
<evidence type="ECO:0000313" key="2">
    <source>
        <dbReference type="Proteomes" id="UP000028534"/>
    </source>
</evidence>